<evidence type="ECO:0000313" key="3">
    <source>
        <dbReference type="Proteomes" id="UP000297938"/>
    </source>
</evidence>
<feature type="transmembrane region" description="Helical" evidence="1">
    <location>
        <begin position="88"/>
        <end position="106"/>
    </location>
</feature>
<keyword evidence="1" id="KW-1133">Transmembrane helix</keyword>
<evidence type="ECO:0000256" key="1">
    <source>
        <dbReference type="SAM" id="Phobius"/>
    </source>
</evidence>
<proteinExistence type="predicted"/>
<keyword evidence="1" id="KW-0812">Transmembrane</keyword>
<evidence type="ECO:0008006" key="4">
    <source>
        <dbReference type="Google" id="ProtNLM"/>
    </source>
</evidence>
<feature type="transmembrane region" description="Helical" evidence="1">
    <location>
        <begin position="7"/>
        <end position="26"/>
    </location>
</feature>
<evidence type="ECO:0000313" key="2">
    <source>
        <dbReference type="EMBL" id="TFJ24909.1"/>
    </source>
</evidence>
<name>A0A5F0MBX6_CARDV</name>
<protein>
    <recommendedName>
        <fullName evidence="4">DUF4064 domain-containing protein</fullName>
    </recommendedName>
</protein>
<feature type="transmembrane region" description="Helical" evidence="1">
    <location>
        <begin position="38"/>
        <end position="56"/>
    </location>
</feature>
<dbReference type="Proteomes" id="UP000297938">
    <property type="component" value="Unassembled WGS sequence"/>
</dbReference>
<keyword evidence="1" id="KW-0472">Membrane</keyword>
<organism evidence="2 3">
    <name type="scientific">Carnobacterium divergens</name>
    <name type="common">Lactobacillus divergens</name>
    <dbReference type="NCBI Taxonomy" id="2748"/>
    <lineage>
        <taxon>Bacteria</taxon>
        <taxon>Bacillati</taxon>
        <taxon>Bacillota</taxon>
        <taxon>Bacilli</taxon>
        <taxon>Lactobacillales</taxon>
        <taxon>Carnobacteriaceae</taxon>
        <taxon>Carnobacterium</taxon>
    </lineage>
</organism>
<feature type="transmembrane region" description="Helical" evidence="1">
    <location>
        <begin position="63"/>
        <end position="82"/>
    </location>
</feature>
<dbReference type="AlphaFoldDB" id="A0A5F0MBX6"/>
<sequence length="110" mass="11528">MRKTIGILSIMISIIVGLQSLMAGLANTLSDNGETGGSVGILLSFILLTAGVILLASKGAKGMLTFSMIFYLLGGLLGMIGAGSYKDLVIWSAISLLFALLLFFQIRKTA</sequence>
<gene>
    <name evidence="2" type="ORF">CKN69_09775</name>
</gene>
<dbReference type="EMBL" id="NRPP01000017">
    <property type="protein sequence ID" value="TFJ24909.1"/>
    <property type="molecule type" value="Genomic_DNA"/>
</dbReference>
<reference evidence="2 3" key="1">
    <citation type="journal article" date="2018" name="Int. J. Food Microbiol.">
        <title>Growth of Carnobacterium spp. isolated from chilled vacuum-packaged meat under relevant acidic conditions.</title>
        <authorList>
            <person name="Zhang P."/>
            <person name="Badoni M."/>
            <person name="Ganzle M."/>
            <person name="Yang X."/>
        </authorList>
    </citation>
    <scope>NUCLEOTIDE SEQUENCE [LARGE SCALE GENOMIC DNA]</scope>
    <source>
        <strain evidence="2 3">B2</strain>
    </source>
</reference>
<accession>A0A5F0MBX6</accession>
<comment type="caution">
    <text evidence="2">The sequence shown here is derived from an EMBL/GenBank/DDBJ whole genome shotgun (WGS) entry which is preliminary data.</text>
</comment>
<dbReference type="RefSeq" id="WP_074402798.1">
    <property type="nucleotide sequence ID" value="NZ_CBCPJQ010000001.1"/>
</dbReference>